<organism evidence="1">
    <name type="scientific">Timema monikensis</name>
    <dbReference type="NCBI Taxonomy" id="170555"/>
    <lineage>
        <taxon>Eukaryota</taxon>
        <taxon>Metazoa</taxon>
        <taxon>Ecdysozoa</taxon>
        <taxon>Arthropoda</taxon>
        <taxon>Hexapoda</taxon>
        <taxon>Insecta</taxon>
        <taxon>Pterygota</taxon>
        <taxon>Neoptera</taxon>
        <taxon>Polyneoptera</taxon>
        <taxon>Phasmatodea</taxon>
        <taxon>Timematodea</taxon>
        <taxon>Timematoidea</taxon>
        <taxon>Timematidae</taxon>
        <taxon>Timema</taxon>
    </lineage>
</organism>
<accession>A0A7R9ED72</accession>
<reference evidence="1" key="1">
    <citation type="submission" date="2020-11" db="EMBL/GenBank/DDBJ databases">
        <authorList>
            <person name="Tran Van P."/>
        </authorList>
    </citation>
    <scope>NUCLEOTIDE SEQUENCE</scope>
</reference>
<evidence type="ECO:0000313" key="1">
    <source>
        <dbReference type="EMBL" id="CAD7430832.1"/>
    </source>
</evidence>
<sequence>MRNEPTHVMCIRDIVEQQNPLRCIRKGVLETRHKVGHVQRGLAEHVEHGEAAGRTEARVTKVDHGVGSDVLGRHFIHAATAVDNIQLHSYMPRWAQRPNIGLPRISLNRPNNTGQLFICSHVAVAISDDELRS</sequence>
<protein>
    <submittedName>
        <fullName evidence="1">Uncharacterized protein</fullName>
    </submittedName>
</protein>
<proteinExistence type="predicted"/>
<name>A0A7R9ED72_9NEOP</name>
<dbReference type="AlphaFoldDB" id="A0A7R9ED72"/>
<gene>
    <name evidence="1" type="ORF">TMSB3V08_LOCUS7581</name>
</gene>
<dbReference type="EMBL" id="OB794673">
    <property type="protein sequence ID" value="CAD7430832.1"/>
    <property type="molecule type" value="Genomic_DNA"/>
</dbReference>